<dbReference type="InterPro" id="IPR002201">
    <property type="entry name" value="Glyco_trans_9"/>
</dbReference>
<dbReference type="KEGG" id="psti:SOO65_13215"/>
<evidence type="ECO:0000256" key="2">
    <source>
        <dbReference type="ARBA" id="ARBA00022679"/>
    </source>
</evidence>
<dbReference type="RefSeq" id="WP_321390737.1">
    <property type="nucleotide sequence ID" value="NZ_CP139487.1"/>
</dbReference>
<sequence>MHILLVRFSSMGDVVLQTATINWLRALLGPEAKFTFVTAQEFVSLLDTHPEVNHVIGFDRRKGEKWKDLVKKIDDLDNKEPIDLILDLHATLRSFRLKLTYWNIPALTVDKRRWERFLLTKIKSVKLKRLFNSKFFGLETQVERILKDFEGVFGDTRAKRRTVDFRKGPHQELTSLSELPVYPIPGEYVVLAPSASFLYKRWPVESFVELAKKLLEETPYHYVILAGPDDKFCEVFKEIQSDRLHNLQGKTSLKQSMSVLAHAKLCIGNDSGMNHIAEAYGVPCLTLFGPTDPKFGFAPHGSNSRFISKEMFCKPCSTTGKTPCYRDKLYCMLDISVDEVRTNALEMMK</sequence>
<dbReference type="EC" id="2.4.-.-" evidence="3"/>
<protein>
    <submittedName>
        <fullName evidence="3">Glycosyltransferase family 9 protein</fullName>
        <ecNumber evidence="3">2.4.-.-</ecNumber>
    </submittedName>
</protein>
<dbReference type="Proteomes" id="UP001324634">
    <property type="component" value="Chromosome"/>
</dbReference>
<keyword evidence="2 3" id="KW-0808">Transferase</keyword>
<keyword evidence="4" id="KW-1185">Reference proteome</keyword>
<organism evidence="3 4">
    <name type="scientific">Peredibacter starrii</name>
    <dbReference type="NCBI Taxonomy" id="28202"/>
    <lineage>
        <taxon>Bacteria</taxon>
        <taxon>Pseudomonadati</taxon>
        <taxon>Bdellovibrionota</taxon>
        <taxon>Bacteriovoracia</taxon>
        <taxon>Bacteriovoracales</taxon>
        <taxon>Bacteriovoracaceae</taxon>
        <taxon>Peredibacter</taxon>
    </lineage>
</organism>
<dbReference type="CDD" id="cd03789">
    <property type="entry name" value="GT9_LPS_heptosyltransferase"/>
    <property type="match status" value="1"/>
</dbReference>
<dbReference type="InterPro" id="IPR051199">
    <property type="entry name" value="LPS_LOS_Heptosyltrfase"/>
</dbReference>
<keyword evidence="1 3" id="KW-0328">Glycosyltransferase</keyword>
<dbReference type="Gene3D" id="3.40.50.2000">
    <property type="entry name" value="Glycogen Phosphorylase B"/>
    <property type="match status" value="2"/>
</dbReference>
<accession>A0AAX4HKB5</accession>
<gene>
    <name evidence="3" type="ORF">SOO65_13215</name>
</gene>
<evidence type="ECO:0000313" key="3">
    <source>
        <dbReference type="EMBL" id="WPU63649.1"/>
    </source>
</evidence>
<dbReference type="GO" id="GO:0009244">
    <property type="term" value="P:lipopolysaccharide core region biosynthetic process"/>
    <property type="evidence" value="ECO:0007669"/>
    <property type="project" value="TreeGrafter"/>
</dbReference>
<dbReference type="GO" id="GO:0005829">
    <property type="term" value="C:cytosol"/>
    <property type="evidence" value="ECO:0007669"/>
    <property type="project" value="TreeGrafter"/>
</dbReference>
<evidence type="ECO:0000256" key="1">
    <source>
        <dbReference type="ARBA" id="ARBA00022676"/>
    </source>
</evidence>
<evidence type="ECO:0000313" key="4">
    <source>
        <dbReference type="Proteomes" id="UP001324634"/>
    </source>
</evidence>
<dbReference type="Pfam" id="PF01075">
    <property type="entry name" value="Glyco_transf_9"/>
    <property type="match status" value="1"/>
</dbReference>
<name>A0AAX4HKB5_9BACT</name>
<dbReference type="PANTHER" id="PTHR30160">
    <property type="entry name" value="TETRAACYLDISACCHARIDE 4'-KINASE-RELATED"/>
    <property type="match status" value="1"/>
</dbReference>
<proteinExistence type="predicted"/>
<dbReference type="AlphaFoldDB" id="A0AAX4HKB5"/>
<dbReference type="SUPFAM" id="SSF53756">
    <property type="entry name" value="UDP-Glycosyltransferase/glycogen phosphorylase"/>
    <property type="match status" value="1"/>
</dbReference>
<reference evidence="3 4" key="1">
    <citation type="submission" date="2023-11" db="EMBL/GenBank/DDBJ databases">
        <title>Peredibacter starrii A3.12.</title>
        <authorList>
            <person name="Mitchell R.J."/>
        </authorList>
    </citation>
    <scope>NUCLEOTIDE SEQUENCE [LARGE SCALE GENOMIC DNA]</scope>
    <source>
        <strain evidence="3 4">A3.12</strain>
    </source>
</reference>
<dbReference type="EMBL" id="CP139487">
    <property type="protein sequence ID" value="WPU63649.1"/>
    <property type="molecule type" value="Genomic_DNA"/>
</dbReference>
<dbReference type="GO" id="GO:0008713">
    <property type="term" value="F:ADP-heptose-lipopolysaccharide heptosyltransferase activity"/>
    <property type="evidence" value="ECO:0007669"/>
    <property type="project" value="TreeGrafter"/>
</dbReference>